<keyword evidence="4 7" id="KW-0812">Transmembrane</keyword>
<dbReference type="Proteomes" id="UP001178507">
    <property type="component" value="Unassembled WGS sequence"/>
</dbReference>
<proteinExistence type="predicted"/>
<dbReference type="Pfam" id="PF01925">
    <property type="entry name" value="TauE"/>
    <property type="match status" value="1"/>
</dbReference>
<dbReference type="EMBL" id="CAUJNA010003545">
    <property type="protein sequence ID" value="CAJ1404502.1"/>
    <property type="molecule type" value="Genomic_DNA"/>
</dbReference>
<gene>
    <name evidence="8" type="ORF">EVOR1521_LOCUS26929</name>
</gene>
<dbReference type="PANTHER" id="PTHR30269">
    <property type="entry name" value="TRANSMEMBRANE PROTEIN YFCA"/>
    <property type="match status" value="1"/>
</dbReference>
<feature type="transmembrane region" description="Helical" evidence="7">
    <location>
        <begin position="48"/>
        <end position="69"/>
    </location>
</feature>
<dbReference type="InterPro" id="IPR002781">
    <property type="entry name" value="TM_pro_TauE-like"/>
</dbReference>
<organism evidence="8 9">
    <name type="scientific">Effrenium voratum</name>
    <dbReference type="NCBI Taxonomy" id="2562239"/>
    <lineage>
        <taxon>Eukaryota</taxon>
        <taxon>Sar</taxon>
        <taxon>Alveolata</taxon>
        <taxon>Dinophyceae</taxon>
        <taxon>Suessiales</taxon>
        <taxon>Symbiodiniaceae</taxon>
        <taxon>Effrenium</taxon>
    </lineage>
</organism>
<evidence type="ECO:0000256" key="6">
    <source>
        <dbReference type="ARBA" id="ARBA00023136"/>
    </source>
</evidence>
<evidence type="ECO:0000256" key="2">
    <source>
        <dbReference type="ARBA" id="ARBA00022448"/>
    </source>
</evidence>
<dbReference type="GO" id="GO:0005886">
    <property type="term" value="C:plasma membrane"/>
    <property type="evidence" value="ECO:0007669"/>
    <property type="project" value="UniProtKB-SubCell"/>
</dbReference>
<protein>
    <recommendedName>
        <fullName evidence="10">Membrane transporter protein</fullName>
    </recommendedName>
</protein>
<accession>A0AA36JF59</accession>
<evidence type="ECO:0000256" key="7">
    <source>
        <dbReference type="SAM" id="Phobius"/>
    </source>
</evidence>
<feature type="transmembrane region" description="Helical" evidence="7">
    <location>
        <begin position="165"/>
        <end position="191"/>
    </location>
</feature>
<keyword evidence="6 7" id="KW-0472">Membrane</keyword>
<comment type="subcellular location">
    <subcellularLocation>
        <location evidence="1">Cell membrane</location>
        <topology evidence="1">Multi-pass membrane protein</topology>
    </subcellularLocation>
</comment>
<evidence type="ECO:0000313" key="8">
    <source>
        <dbReference type="EMBL" id="CAJ1404502.1"/>
    </source>
</evidence>
<evidence type="ECO:0000256" key="1">
    <source>
        <dbReference type="ARBA" id="ARBA00004651"/>
    </source>
</evidence>
<sequence length="311" mass="33844">MDIALVIVSAATCGSFCRAATGFGSSILFEQIYTLCGQFQVAKGCESVLRMVELGMVLELSLSPVMFLMVASEAMKLWRSLLMLSLPCLPGTVLGALGLIWAQEQPETLRALKAGLNLLFLAVSIFKLSGELPSKASDERQLPLLETTRSLEPENRSDRAFCPGLLILGFVSGFLNGLIGLPGPVCMVYVASVLKSGRMTPDTCFVLSQSFFLLTTLMRGVFFSSPVMRAEWHQSVNLALLIPVPSLMALKAGWKVRKIMNPAWLLRSILILLLLSSLTGLNMSGSWLGLFSLACTGLWLITVLILLLTRH</sequence>
<dbReference type="InterPro" id="IPR052017">
    <property type="entry name" value="TSUP"/>
</dbReference>
<evidence type="ECO:0000256" key="4">
    <source>
        <dbReference type="ARBA" id="ARBA00022692"/>
    </source>
</evidence>
<feature type="transmembrane region" description="Helical" evidence="7">
    <location>
        <begin position="264"/>
        <end position="281"/>
    </location>
</feature>
<comment type="caution">
    <text evidence="8">The sequence shown here is derived from an EMBL/GenBank/DDBJ whole genome shotgun (WGS) entry which is preliminary data.</text>
</comment>
<name>A0AA36JF59_9DINO</name>
<feature type="transmembrane region" description="Helical" evidence="7">
    <location>
        <begin position="81"/>
        <end position="102"/>
    </location>
</feature>
<feature type="transmembrane region" description="Helical" evidence="7">
    <location>
        <begin position="287"/>
        <end position="308"/>
    </location>
</feature>
<keyword evidence="5 7" id="KW-1133">Transmembrane helix</keyword>
<evidence type="ECO:0000256" key="3">
    <source>
        <dbReference type="ARBA" id="ARBA00022475"/>
    </source>
</evidence>
<keyword evidence="3" id="KW-1003">Cell membrane</keyword>
<dbReference type="AlphaFoldDB" id="A0AA36JF59"/>
<dbReference type="PANTHER" id="PTHR30269:SF37">
    <property type="entry name" value="MEMBRANE TRANSPORTER PROTEIN"/>
    <property type="match status" value="1"/>
</dbReference>
<keyword evidence="2" id="KW-0813">Transport</keyword>
<evidence type="ECO:0000313" key="9">
    <source>
        <dbReference type="Proteomes" id="UP001178507"/>
    </source>
</evidence>
<reference evidence="8" key="1">
    <citation type="submission" date="2023-08" db="EMBL/GenBank/DDBJ databases">
        <authorList>
            <person name="Chen Y."/>
            <person name="Shah S."/>
            <person name="Dougan E. K."/>
            <person name="Thang M."/>
            <person name="Chan C."/>
        </authorList>
    </citation>
    <scope>NUCLEOTIDE SEQUENCE</scope>
</reference>
<evidence type="ECO:0000256" key="5">
    <source>
        <dbReference type="ARBA" id="ARBA00022989"/>
    </source>
</evidence>
<keyword evidence="9" id="KW-1185">Reference proteome</keyword>
<feature type="transmembrane region" description="Helical" evidence="7">
    <location>
        <begin position="203"/>
        <end position="222"/>
    </location>
</feature>
<evidence type="ECO:0008006" key="10">
    <source>
        <dbReference type="Google" id="ProtNLM"/>
    </source>
</evidence>